<keyword evidence="4" id="KW-0206">Cytoskeleton</keyword>
<comment type="caution">
    <text evidence="7">The sequence shown here is derived from an EMBL/GenBank/DDBJ whole genome shotgun (WGS) entry which is preliminary data.</text>
</comment>
<evidence type="ECO:0000256" key="2">
    <source>
        <dbReference type="ARBA" id="ARBA00005885"/>
    </source>
</evidence>
<sequence length="259" mass="30711">ESLLSGIERFYDDENAPRASLEQMQRRSSIVYENAQLKASALQKLLKNMDDSWLKQPQPPKPVAVTQQPTAPQAYGFKDIYNRKKQQLLLESLQQERTQRQFHSRPMPNFRQVHEQQANKQVVHRITRPVTPNVLRKSQQMLLKRSQKVEQIIQQREIEEKLELQLRPKAKPVPKPKRAPLKPQNSQSSAQWQSIVKPFQLCTELRAEQRKLFNAQSQLAQENRRRELETQRKRVEQEEYLKQRQLATFRARPNPFRAH</sequence>
<accession>A0AAD4PNG3</accession>
<evidence type="ECO:0000256" key="4">
    <source>
        <dbReference type="ARBA" id="ARBA00023212"/>
    </source>
</evidence>
<evidence type="ECO:0000256" key="3">
    <source>
        <dbReference type="ARBA" id="ARBA00022490"/>
    </source>
</evidence>
<dbReference type="Proteomes" id="UP001200034">
    <property type="component" value="Unassembled WGS sequence"/>
</dbReference>
<protein>
    <recommendedName>
        <fullName evidence="6">TPX2 C-terminal domain-containing protein</fullName>
    </recommendedName>
</protein>
<feature type="non-terminal residue" evidence="7">
    <location>
        <position position="1"/>
    </location>
</feature>
<feature type="region of interest" description="Disordered" evidence="5">
    <location>
        <begin position="165"/>
        <end position="192"/>
    </location>
</feature>
<dbReference type="EMBL" id="JAJJHW010001127">
    <property type="protein sequence ID" value="KAH8377462.1"/>
    <property type="molecule type" value="Genomic_DNA"/>
</dbReference>
<evidence type="ECO:0000256" key="1">
    <source>
        <dbReference type="ARBA" id="ARBA00004245"/>
    </source>
</evidence>
<feature type="compositionally biased region" description="Basic residues" evidence="5">
    <location>
        <begin position="168"/>
        <end position="180"/>
    </location>
</feature>
<dbReference type="InterPro" id="IPR027329">
    <property type="entry name" value="TPX2_C"/>
</dbReference>
<gene>
    <name evidence="7" type="ORF">KR093_005626</name>
</gene>
<reference evidence="7" key="1">
    <citation type="journal article" date="2021" name="Mol. Ecol. Resour.">
        <title>Phylogenomic analyses of the genus Drosophila reveals genomic signals of climate adaptation.</title>
        <authorList>
            <person name="Li F."/>
            <person name="Rane R.V."/>
            <person name="Luria V."/>
            <person name="Xiong Z."/>
            <person name="Chen J."/>
            <person name="Li Z."/>
            <person name="Catullo R.A."/>
            <person name="Griffin P.C."/>
            <person name="Schiffer M."/>
            <person name="Pearce S."/>
            <person name="Lee S.F."/>
            <person name="McElroy K."/>
            <person name="Stocker A."/>
            <person name="Shirriffs J."/>
            <person name="Cockerell F."/>
            <person name="Coppin C."/>
            <person name="Sgro C.M."/>
            <person name="Karger A."/>
            <person name="Cain J.W."/>
            <person name="Weber J.A."/>
            <person name="Santpere G."/>
            <person name="Kirschner M.W."/>
            <person name="Hoffmann A.A."/>
            <person name="Oakeshott J.G."/>
            <person name="Zhang G."/>
        </authorList>
    </citation>
    <scope>NUCLEOTIDE SEQUENCE</scope>
    <source>
        <strain evidence="7">BGI-SZ-2011g</strain>
    </source>
</reference>
<evidence type="ECO:0000313" key="7">
    <source>
        <dbReference type="EMBL" id="KAH8377462.1"/>
    </source>
</evidence>
<feature type="region of interest" description="Disordered" evidence="5">
    <location>
        <begin position="215"/>
        <end position="234"/>
    </location>
</feature>
<dbReference type="GO" id="GO:0005856">
    <property type="term" value="C:cytoskeleton"/>
    <property type="evidence" value="ECO:0007669"/>
    <property type="project" value="UniProtKB-SubCell"/>
</dbReference>
<dbReference type="Pfam" id="PF06886">
    <property type="entry name" value="TPX2"/>
    <property type="match status" value="1"/>
</dbReference>
<feature type="domain" description="TPX2 C-terminal" evidence="6">
    <location>
        <begin position="199"/>
        <end position="255"/>
    </location>
</feature>
<evidence type="ECO:0000313" key="8">
    <source>
        <dbReference type="Proteomes" id="UP001200034"/>
    </source>
</evidence>
<keyword evidence="8" id="KW-1185">Reference proteome</keyword>
<comment type="subcellular location">
    <subcellularLocation>
        <location evidence="1">Cytoplasm</location>
        <location evidence="1">Cytoskeleton</location>
    </subcellularLocation>
</comment>
<organism evidence="7 8">
    <name type="scientific">Drosophila rubida</name>
    <dbReference type="NCBI Taxonomy" id="30044"/>
    <lineage>
        <taxon>Eukaryota</taxon>
        <taxon>Metazoa</taxon>
        <taxon>Ecdysozoa</taxon>
        <taxon>Arthropoda</taxon>
        <taxon>Hexapoda</taxon>
        <taxon>Insecta</taxon>
        <taxon>Pterygota</taxon>
        <taxon>Neoptera</taxon>
        <taxon>Endopterygota</taxon>
        <taxon>Diptera</taxon>
        <taxon>Brachycera</taxon>
        <taxon>Muscomorpha</taxon>
        <taxon>Ephydroidea</taxon>
        <taxon>Drosophilidae</taxon>
        <taxon>Drosophila</taxon>
    </lineage>
</organism>
<keyword evidence="3" id="KW-0963">Cytoplasm</keyword>
<comment type="similarity">
    <text evidence="2">Belongs to the TPX2 family.</text>
</comment>
<feature type="compositionally biased region" description="Basic and acidic residues" evidence="5">
    <location>
        <begin position="222"/>
        <end position="234"/>
    </location>
</feature>
<evidence type="ECO:0000259" key="6">
    <source>
        <dbReference type="Pfam" id="PF06886"/>
    </source>
</evidence>
<dbReference type="AlphaFoldDB" id="A0AAD4PNG3"/>
<evidence type="ECO:0000256" key="5">
    <source>
        <dbReference type="SAM" id="MobiDB-lite"/>
    </source>
</evidence>
<proteinExistence type="inferred from homology"/>
<name>A0AAD4PNG3_9MUSC</name>